<name>A0ABQ3DF48_9ACTN</name>
<dbReference type="GO" id="GO:0008168">
    <property type="term" value="F:methyltransferase activity"/>
    <property type="evidence" value="ECO:0007669"/>
    <property type="project" value="UniProtKB-KW"/>
</dbReference>
<evidence type="ECO:0000313" key="1">
    <source>
        <dbReference type="EMBL" id="GHA85298.1"/>
    </source>
</evidence>
<dbReference type="InterPro" id="IPR029063">
    <property type="entry name" value="SAM-dependent_MTases_sf"/>
</dbReference>
<dbReference type="Gene3D" id="3.40.50.150">
    <property type="entry name" value="Vaccinia Virus protein VP39"/>
    <property type="match status" value="1"/>
</dbReference>
<organism evidence="1 2">
    <name type="scientific">Streptomyces chryseus</name>
    <dbReference type="NCBI Taxonomy" id="68186"/>
    <lineage>
        <taxon>Bacteria</taxon>
        <taxon>Bacillati</taxon>
        <taxon>Actinomycetota</taxon>
        <taxon>Actinomycetes</taxon>
        <taxon>Kitasatosporales</taxon>
        <taxon>Streptomycetaceae</taxon>
        <taxon>Streptomyces</taxon>
    </lineage>
</organism>
<dbReference type="Proteomes" id="UP000599437">
    <property type="component" value="Unassembled WGS sequence"/>
</dbReference>
<dbReference type="RefSeq" id="WP_138895356.1">
    <property type="nucleotide sequence ID" value="NZ_BMVO01000001.1"/>
</dbReference>
<sequence>MRFDATGKVTLDHIYTQPDPRAYFHVLRPLGYCVPQLAKPYFTKLIEEYAQTRQVAVPKVLDIGCSYGINAALLKYDATMDELYERYGGEENQEPGRGTTRQALLARDRELSFSRRPARDIRFTGLDTSTSALAYALEAGFLDDAVNADLERNEPTAHQRAQFAGTDLVISTGCLGYVTERTLTRVVRAQGGHRPWMAHFVLRMFPFDPVEQALAGLGYRTVRVDGVFKQRRFASAEEQSLVLEKMSAVGVDPHGLETDGWMYAQLYLSRPADEQATGPHEPNREQL</sequence>
<proteinExistence type="predicted"/>
<reference evidence="2" key="1">
    <citation type="journal article" date="2019" name="Int. J. Syst. Evol. Microbiol.">
        <title>The Global Catalogue of Microorganisms (GCM) 10K type strain sequencing project: providing services to taxonomists for standard genome sequencing and annotation.</title>
        <authorList>
            <consortium name="The Broad Institute Genomics Platform"/>
            <consortium name="The Broad Institute Genome Sequencing Center for Infectious Disease"/>
            <person name="Wu L."/>
            <person name="Ma J."/>
        </authorList>
    </citation>
    <scope>NUCLEOTIDE SEQUENCE [LARGE SCALE GENOMIC DNA]</scope>
    <source>
        <strain evidence="2">JCM 4737</strain>
    </source>
</reference>
<gene>
    <name evidence="1" type="ORF">GCM10010346_04790</name>
</gene>
<keyword evidence="1" id="KW-0489">Methyltransferase</keyword>
<protein>
    <submittedName>
        <fullName evidence="1">Methyltransferase type 12</fullName>
    </submittedName>
</protein>
<dbReference type="SUPFAM" id="SSF53335">
    <property type="entry name" value="S-adenosyl-L-methionine-dependent methyltransferases"/>
    <property type="match status" value="1"/>
</dbReference>
<dbReference type="GO" id="GO:0032259">
    <property type="term" value="P:methylation"/>
    <property type="evidence" value="ECO:0007669"/>
    <property type="project" value="UniProtKB-KW"/>
</dbReference>
<accession>A0ABQ3DF48</accession>
<keyword evidence="1" id="KW-0808">Transferase</keyword>
<evidence type="ECO:0000313" key="2">
    <source>
        <dbReference type="Proteomes" id="UP000599437"/>
    </source>
</evidence>
<keyword evidence="2" id="KW-1185">Reference proteome</keyword>
<dbReference type="EMBL" id="BMVO01000001">
    <property type="protein sequence ID" value="GHA85298.1"/>
    <property type="molecule type" value="Genomic_DNA"/>
</dbReference>
<comment type="caution">
    <text evidence="1">The sequence shown here is derived from an EMBL/GenBank/DDBJ whole genome shotgun (WGS) entry which is preliminary data.</text>
</comment>